<gene>
    <name evidence="4" type="ORF">B0I35DRAFT_324959</name>
</gene>
<feature type="domain" description="NmrA-like" evidence="3">
    <location>
        <begin position="4"/>
        <end position="267"/>
    </location>
</feature>
<organism evidence="4 5">
    <name type="scientific">Stachybotrys elegans</name>
    <dbReference type="NCBI Taxonomy" id="80388"/>
    <lineage>
        <taxon>Eukaryota</taxon>
        <taxon>Fungi</taxon>
        <taxon>Dikarya</taxon>
        <taxon>Ascomycota</taxon>
        <taxon>Pezizomycotina</taxon>
        <taxon>Sordariomycetes</taxon>
        <taxon>Hypocreomycetidae</taxon>
        <taxon>Hypocreales</taxon>
        <taxon>Stachybotryaceae</taxon>
        <taxon>Stachybotrys</taxon>
    </lineage>
</organism>
<proteinExistence type="inferred from homology"/>
<keyword evidence="5" id="KW-1185">Reference proteome</keyword>
<dbReference type="InterPro" id="IPR008030">
    <property type="entry name" value="NmrA-like"/>
</dbReference>
<name>A0A8K0WKW9_9HYPO</name>
<dbReference type="InterPro" id="IPR051164">
    <property type="entry name" value="NmrA-like_oxidored"/>
</dbReference>
<dbReference type="Gene3D" id="3.40.50.720">
    <property type="entry name" value="NAD(P)-binding Rossmann-like Domain"/>
    <property type="match status" value="1"/>
</dbReference>
<keyword evidence="2" id="KW-0521">NADP</keyword>
<dbReference type="PANTHER" id="PTHR42748">
    <property type="entry name" value="NITROGEN METABOLITE REPRESSION PROTEIN NMRA FAMILY MEMBER"/>
    <property type="match status" value="1"/>
</dbReference>
<accession>A0A8K0WKW9</accession>
<dbReference type="EMBL" id="JAGPNK010000028">
    <property type="protein sequence ID" value="KAH7303819.1"/>
    <property type="molecule type" value="Genomic_DNA"/>
</dbReference>
<evidence type="ECO:0000256" key="2">
    <source>
        <dbReference type="ARBA" id="ARBA00022857"/>
    </source>
</evidence>
<dbReference type="Proteomes" id="UP000813444">
    <property type="component" value="Unassembled WGS sequence"/>
</dbReference>
<dbReference type="Pfam" id="PF05368">
    <property type="entry name" value="NmrA"/>
    <property type="match status" value="1"/>
</dbReference>
<comment type="similarity">
    <text evidence="1">Belongs to the NmrA-type oxidoreductase family.</text>
</comment>
<feature type="non-terminal residue" evidence="4">
    <location>
        <position position="346"/>
    </location>
</feature>
<comment type="caution">
    <text evidence="4">The sequence shown here is derived from an EMBL/GenBank/DDBJ whole genome shotgun (WGS) entry which is preliminary data.</text>
</comment>
<dbReference type="AlphaFoldDB" id="A0A8K0WKW9"/>
<sequence>MSVSKVFVVGGTGAQGIPVVRGLVSDGKYAVKVLTRDATSNRAIQLLALSSRVELFQGTLSSEEDLRKGLEGCDGIFLNIDGFTVGEKVEMFWTMRIYELAVELKVKHFVFGNLDYALRKGGYNPKYRSGHYDAKGRMTDWLLGQHKLNKGKHFYHMTVAIFTTGPYIEMAISNSTPMTPRIEKDENEQDVVVWRVPLTEHGAVPHVYLDDCAHYVRWLFDNPDQDGIDLEVAVDHIHYADLAAAFEKVTGCKAKFVDVSFEEYWAEGPMKTVANAPTGHQTSVDEAGAMTIRENFTGFWNIWRDSGYNKGVIQRDYALLDKIHPQRIRSVEQYFRLADEKFRAEG</sequence>
<dbReference type="OrthoDB" id="300709at2759"/>
<evidence type="ECO:0000259" key="3">
    <source>
        <dbReference type="Pfam" id="PF05368"/>
    </source>
</evidence>
<evidence type="ECO:0000256" key="1">
    <source>
        <dbReference type="ARBA" id="ARBA00006328"/>
    </source>
</evidence>
<evidence type="ECO:0000313" key="5">
    <source>
        <dbReference type="Proteomes" id="UP000813444"/>
    </source>
</evidence>
<dbReference type="SUPFAM" id="SSF51735">
    <property type="entry name" value="NAD(P)-binding Rossmann-fold domains"/>
    <property type="match status" value="1"/>
</dbReference>
<reference evidence="4" key="1">
    <citation type="journal article" date="2021" name="Nat. Commun.">
        <title>Genetic determinants of endophytism in the Arabidopsis root mycobiome.</title>
        <authorList>
            <person name="Mesny F."/>
            <person name="Miyauchi S."/>
            <person name="Thiergart T."/>
            <person name="Pickel B."/>
            <person name="Atanasova L."/>
            <person name="Karlsson M."/>
            <person name="Huettel B."/>
            <person name="Barry K.W."/>
            <person name="Haridas S."/>
            <person name="Chen C."/>
            <person name="Bauer D."/>
            <person name="Andreopoulos W."/>
            <person name="Pangilinan J."/>
            <person name="LaButti K."/>
            <person name="Riley R."/>
            <person name="Lipzen A."/>
            <person name="Clum A."/>
            <person name="Drula E."/>
            <person name="Henrissat B."/>
            <person name="Kohler A."/>
            <person name="Grigoriev I.V."/>
            <person name="Martin F.M."/>
            <person name="Hacquard S."/>
        </authorList>
    </citation>
    <scope>NUCLEOTIDE SEQUENCE</scope>
    <source>
        <strain evidence="4">MPI-CAGE-CH-0235</strain>
    </source>
</reference>
<dbReference type="InterPro" id="IPR036291">
    <property type="entry name" value="NAD(P)-bd_dom_sf"/>
</dbReference>
<dbReference type="GO" id="GO:0005634">
    <property type="term" value="C:nucleus"/>
    <property type="evidence" value="ECO:0007669"/>
    <property type="project" value="TreeGrafter"/>
</dbReference>
<evidence type="ECO:0000313" key="4">
    <source>
        <dbReference type="EMBL" id="KAH7303819.1"/>
    </source>
</evidence>
<protein>
    <recommendedName>
        <fullName evidence="3">NmrA-like domain-containing protein</fullName>
    </recommendedName>
</protein>
<dbReference type="PANTHER" id="PTHR42748:SF14">
    <property type="entry name" value="SNOAL-LIKE DOMAIN-CONTAINING PROTEIN"/>
    <property type="match status" value="1"/>
</dbReference>